<dbReference type="GO" id="GO:0004386">
    <property type="term" value="F:helicase activity"/>
    <property type="evidence" value="ECO:0007669"/>
    <property type="project" value="UniProtKB-KW"/>
</dbReference>
<dbReference type="InterPro" id="IPR027417">
    <property type="entry name" value="P-loop_NTPase"/>
</dbReference>
<dbReference type="GO" id="GO:0005524">
    <property type="term" value="F:ATP binding"/>
    <property type="evidence" value="ECO:0007669"/>
    <property type="project" value="UniProtKB-KW"/>
</dbReference>
<dbReference type="Pfam" id="PF04851">
    <property type="entry name" value="ResIII"/>
    <property type="match status" value="1"/>
</dbReference>
<keyword evidence="4" id="KW-0067">ATP-binding</keyword>
<dbReference type="CDD" id="cd17926">
    <property type="entry name" value="DEXHc_RE"/>
    <property type="match status" value="1"/>
</dbReference>
<evidence type="ECO:0000259" key="5">
    <source>
        <dbReference type="PROSITE" id="PS51192"/>
    </source>
</evidence>
<dbReference type="InterPro" id="IPR014001">
    <property type="entry name" value="Helicase_ATP-bd"/>
</dbReference>
<feature type="domain" description="Helicase ATP-binding" evidence="5">
    <location>
        <begin position="119"/>
        <end position="268"/>
    </location>
</feature>
<sequence length="520" mass="59312">MEFTNTQQAKCLNGPRGYLGQKGYTLMKKDLTPEQQIELKRELTAKPFTQGSVVSKVPHTFPVYRESDNKFYIPRYFGESYFGPSTKNKISSGDDISVQFMGELRDNQKPVVKTFIDHVKKNEDGGGGLLELPCAYGKTVLSINIISVLGKKALVIVHKEFLMNQWIERIKQFLPTARVGKIQGQIVDIEDKDIVIGMLQSLSMKEYPATTFDSFGLTIIDEVHHISSEVFSCALFKLVTKYMLGLSATMNRKDGTTKIFKMFLGDVVYKGTRDEQHSVVVRAIDYVSNDEDFKTVVTDYRGQTQYSSMIVKLCEFNHRSEFILRILNDLLKESEEKNQKQQIMILAHNKSLLKYLYDAIEARKIATVGYYVGGMKEQALKESELKQVIIATYSMAAEALDIKTLTTLIMATPKTDIEQAVGRILREKHGSPIVVDIIDEHQPFKNQWSKRKAFYKKQNYKIIRSSNLTYQPNANLWKVEYNPNSCAVGTSSKSNYTFKNDEDDENVLLKGKCLIKFKKN</sequence>
<evidence type="ECO:0000256" key="1">
    <source>
        <dbReference type="ARBA" id="ARBA00022741"/>
    </source>
</evidence>
<dbReference type="SMART" id="SM00487">
    <property type="entry name" value="DEXDc"/>
    <property type="match status" value="1"/>
</dbReference>
<dbReference type="InterPro" id="IPR050615">
    <property type="entry name" value="ATP-dep_DNA_Helicase"/>
</dbReference>
<dbReference type="PANTHER" id="PTHR11274">
    <property type="entry name" value="RAD25/XP-B DNA REPAIR HELICASE"/>
    <property type="match status" value="1"/>
</dbReference>
<reference evidence="6" key="1">
    <citation type="journal article" date="2020" name="Nature">
        <title>Giant virus diversity and host interactions through global metagenomics.</title>
        <authorList>
            <person name="Schulz F."/>
            <person name="Roux S."/>
            <person name="Paez-Espino D."/>
            <person name="Jungbluth S."/>
            <person name="Walsh D.A."/>
            <person name="Denef V.J."/>
            <person name="McMahon K.D."/>
            <person name="Konstantinidis K.T."/>
            <person name="Eloe-Fadrosh E.A."/>
            <person name="Kyrpides N.C."/>
            <person name="Woyke T."/>
        </authorList>
    </citation>
    <scope>NUCLEOTIDE SEQUENCE</scope>
    <source>
        <strain evidence="6">GVMAG-M-3300022752-66</strain>
    </source>
</reference>
<name>A0A6C0CX95_9ZZZZ</name>
<evidence type="ECO:0000256" key="2">
    <source>
        <dbReference type="ARBA" id="ARBA00022801"/>
    </source>
</evidence>
<dbReference type="PROSITE" id="PS51192">
    <property type="entry name" value="HELICASE_ATP_BIND_1"/>
    <property type="match status" value="1"/>
</dbReference>
<evidence type="ECO:0000256" key="3">
    <source>
        <dbReference type="ARBA" id="ARBA00022806"/>
    </source>
</evidence>
<dbReference type="GO" id="GO:0016787">
    <property type="term" value="F:hydrolase activity"/>
    <property type="evidence" value="ECO:0007669"/>
    <property type="project" value="UniProtKB-KW"/>
</dbReference>
<dbReference type="GO" id="GO:0003677">
    <property type="term" value="F:DNA binding"/>
    <property type="evidence" value="ECO:0007669"/>
    <property type="project" value="InterPro"/>
</dbReference>
<dbReference type="CDD" id="cd18785">
    <property type="entry name" value="SF2_C"/>
    <property type="match status" value="1"/>
</dbReference>
<organism evidence="6">
    <name type="scientific">viral metagenome</name>
    <dbReference type="NCBI Taxonomy" id="1070528"/>
    <lineage>
        <taxon>unclassified sequences</taxon>
        <taxon>metagenomes</taxon>
        <taxon>organismal metagenomes</taxon>
    </lineage>
</organism>
<accession>A0A6C0CX95</accession>
<dbReference type="EMBL" id="MN739493">
    <property type="protein sequence ID" value="QHT08309.1"/>
    <property type="molecule type" value="Genomic_DNA"/>
</dbReference>
<dbReference type="AlphaFoldDB" id="A0A6C0CX95"/>
<proteinExistence type="predicted"/>
<dbReference type="Gene3D" id="3.40.50.300">
    <property type="entry name" value="P-loop containing nucleotide triphosphate hydrolases"/>
    <property type="match status" value="2"/>
</dbReference>
<evidence type="ECO:0000313" key="6">
    <source>
        <dbReference type="EMBL" id="QHT08309.1"/>
    </source>
</evidence>
<dbReference type="PANTHER" id="PTHR11274:SF0">
    <property type="entry name" value="GENERAL TRANSCRIPTION AND DNA REPAIR FACTOR IIH HELICASE SUBUNIT XPB"/>
    <property type="match status" value="1"/>
</dbReference>
<evidence type="ECO:0000256" key="4">
    <source>
        <dbReference type="ARBA" id="ARBA00022840"/>
    </source>
</evidence>
<dbReference type="SUPFAM" id="SSF52540">
    <property type="entry name" value="P-loop containing nucleoside triphosphate hydrolases"/>
    <property type="match status" value="2"/>
</dbReference>
<dbReference type="InterPro" id="IPR006935">
    <property type="entry name" value="Helicase/UvrB_N"/>
</dbReference>
<keyword evidence="1" id="KW-0547">Nucleotide-binding</keyword>
<keyword evidence="2" id="KW-0378">Hydrolase</keyword>
<protein>
    <recommendedName>
        <fullName evidence="5">Helicase ATP-binding domain-containing protein</fullName>
    </recommendedName>
</protein>
<keyword evidence="3" id="KW-0347">Helicase</keyword>